<evidence type="ECO:0000313" key="2">
    <source>
        <dbReference type="Proteomes" id="UP000823405"/>
    </source>
</evidence>
<reference evidence="1" key="1">
    <citation type="journal article" date="2020" name="Fungal Divers.">
        <title>Resolving the Mortierellaceae phylogeny through synthesis of multi-gene phylogenetics and phylogenomics.</title>
        <authorList>
            <person name="Vandepol N."/>
            <person name="Liber J."/>
            <person name="Desiro A."/>
            <person name="Na H."/>
            <person name="Kennedy M."/>
            <person name="Barry K."/>
            <person name="Grigoriev I.V."/>
            <person name="Miller A.N."/>
            <person name="O'Donnell K."/>
            <person name="Stajich J.E."/>
            <person name="Bonito G."/>
        </authorList>
    </citation>
    <scope>NUCLEOTIDE SEQUENCE</scope>
    <source>
        <strain evidence="1">NVP60</strain>
    </source>
</reference>
<dbReference type="OrthoDB" id="2445223at2759"/>
<feature type="non-terminal residue" evidence="1">
    <location>
        <position position="1"/>
    </location>
</feature>
<sequence>EKLKISFARACDEKAKQEVEKEVDRLWRKRKRTETFEDVYCEQKKSATLELLSGKPSLPQGLVDRATDIVKSTHPNTDTFHKHNLTTQLDTSYRQEQYRNSLRTNFNDAWNAATSRQNPDRNAATSHQNSDINIEKFNGALVDQGGMA</sequence>
<evidence type="ECO:0000313" key="1">
    <source>
        <dbReference type="EMBL" id="KAG0273248.1"/>
    </source>
</evidence>
<gene>
    <name evidence="1" type="ORF">BGZ97_010765</name>
</gene>
<keyword evidence="2" id="KW-1185">Reference proteome</keyword>
<name>A0A9P6QK09_9FUNG</name>
<proteinExistence type="predicted"/>
<organism evidence="1 2">
    <name type="scientific">Linnemannia gamsii</name>
    <dbReference type="NCBI Taxonomy" id="64522"/>
    <lineage>
        <taxon>Eukaryota</taxon>
        <taxon>Fungi</taxon>
        <taxon>Fungi incertae sedis</taxon>
        <taxon>Mucoromycota</taxon>
        <taxon>Mortierellomycotina</taxon>
        <taxon>Mortierellomycetes</taxon>
        <taxon>Mortierellales</taxon>
        <taxon>Mortierellaceae</taxon>
        <taxon>Linnemannia</taxon>
    </lineage>
</organism>
<protein>
    <submittedName>
        <fullName evidence="1">Uncharacterized protein</fullName>
    </submittedName>
</protein>
<comment type="caution">
    <text evidence="1">The sequence shown here is derived from an EMBL/GenBank/DDBJ whole genome shotgun (WGS) entry which is preliminary data.</text>
</comment>
<dbReference type="AlphaFoldDB" id="A0A9P6QK09"/>
<feature type="non-terminal residue" evidence="1">
    <location>
        <position position="148"/>
    </location>
</feature>
<dbReference type="EMBL" id="JAAAIN010005725">
    <property type="protein sequence ID" value="KAG0273248.1"/>
    <property type="molecule type" value="Genomic_DNA"/>
</dbReference>
<accession>A0A9P6QK09</accession>
<dbReference type="Proteomes" id="UP000823405">
    <property type="component" value="Unassembled WGS sequence"/>
</dbReference>